<dbReference type="SUPFAM" id="SSF52540">
    <property type="entry name" value="P-loop containing nucleoside triphosphate hydrolases"/>
    <property type="match status" value="1"/>
</dbReference>
<evidence type="ECO:0000256" key="2">
    <source>
        <dbReference type="ARBA" id="ARBA00022741"/>
    </source>
</evidence>
<evidence type="ECO:0000313" key="5">
    <source>
        <dbReference type="EMBL" id="PSN90328.1"/>
    </source>
</evidence>
<dbReference type="PANTHER" id="PTHR43067">
    <property type="entry name" value="OLIGOPEPTIDE/DIPEPTIDE ABC TRANSPORTER, ATPASE SUBUNIT"/>
    <property type="match status" value="1"/>
</dbReference>
<accession>A0A2R6AVF5</accession>
<protein>
    <recommendedName>
        <fullName evidence="4">ABC transporter domain-containing protein</fullName>
    </recommendedName>
</protein>
<evidence type="ECO:0000259" key="4">
    <source>
        <dbReference type="PROSITE" id="PS50893"/>
    </source>
</evidence>
<dbReference type="GO" id="GO:0005524">
    <property type="term" value="F:ATP binding"/>
    <property type="evidence" value="ECO:0007669"/>
    <property type="project" value="UniProtKB-KW"/>
</dbReference>
<keyword evidence="3" id="KW-0067">ATP-binding</keyword>
<dbReference type="InterPro" id="IPR003439">
    <property type="entry name" value="ABC_transporter-like_ATP-bd"/>
</dbReference>
<dbReference type="CDD" id="cd03257">
    <property type="entry name" value="ABC_NikE_OppD_transporters"/>
    <property type="match status" value="1"/>
</dbReference>
<dbReference type="EMBL" id="NEXE01000064">
    <property type="protein sequence ID" value="PSN90328.1"/>
    <property type="molecule type" value="Genomic_DNA"/>
</dbReference>
<dbReference type="Proteomes" id="UP000240322">
    <property type="component" value="Unassembled WGS sequence"/>
</dbReference>
<dbReference type="InterPro" id="IPR003593">
    <property type="entry name" value="AAA+_ATPase"/>
</dbReference>
<dbReference type="PROSITE" id="PS50893">
    <property type="entry name" value="ABC_TRANSPORTER_2"/>
    <property type="match status" value="1"/>
</dbReference>
<dbReference type="Pfam" id="PF08352">
    <property type="entry name" value="oligo_HPY"/>
    <property type="match status" value="1"/>
</dbReference>
<dbReference type="Pfam" id="PF00005">
    <property type="entry name" value="ABC_tran"/>
    <property type="match status" value="1"/>
</dbReference>
<evidence type="ECO:0000313" key="6">
    <source>
        <dbReference type="Proteomes" id="UP000240322"/>
    </source>
</evidence>
<name>A0A2R6AVF5_9ARCH</name>
<dbReference type="InterPro" id="IPR017871">
    <property type="entry name" value="ABC_transporter-like_CS"/>
</dbReference>
<dbReference type="Gene3D" id="3.40.50.300">
    <property type="entry name" value="P-loop containing nucleotide triphosphate hydrolases"/>
    <property type="match status" value="1"/>
</dbReference>
<evidence type="ECO:0000256" key="3">
    <source>
        <dbReference type="ARBA" id="ARBA00022840"/>
    </source>
</evidence>
<proteinExistence type="predicted"/>
<dbReference type="GO" id="GO:0016887">
    <property type="term" value="F:ATP hydrolysis activity"/>
    <property type="evidence" value="ECO:0007669"/>
    <property type="project" value="InterPro"/>
</dbReference>
<dbReference type="InterPro" id="IPR027417">
    <property type="entry name" value="P-loop_NTPase"/>
</dbReference>
<gene>
    <name evidence="5" type="ORF">B9Q03_07085</name>
</gene>
<evidence type="ECO:0000256" key="1">
    <source>
        <dbReference type="ARBA" id="ARBA00022448"/>
    </source>
</evidence>
<dbReference type="InterPro" id="IPR013563">
    <property type="entry name" value="Oligopep_ABC_C"/>
</dbReference>
<keyword evidence="1" id="KW-0813">Transport</keyword>
<sequence>MHHLQVASLKLYYKKDSSVVRAVDGVELAVERGETLGIVGESGCGKSSLASAIFRSFPQNVALFEGSVRLGDVDITRIGEEEFRKDYRWRRIAMVPQSSMNSLDPIYTVGKQMVETIQEHSDMSEREAKELSEGMLREVELPVEVFNRYPFQLSGGQKQRVMIALALILNPELLIADEPTTALDVVVQSKILRLLSRLSSERRMTSIYITHDMGVVSVVASRVAVMYAGRIVEVAPASELFANPLHPYTQKLISCIPRLGGKREGELKYIPGTPPSLTEGNFESCLFAPRCERVMGECSRIRPKLVRVGDEHYVACLLYG</sequence>
<comment type="caution">
    <text evidence="5">The sequence shown here is derived from an EMBL/GenBank/DDBJ whole genome shotgun (WGS) entry which is preliminary data.</text>
</comment>
<keyword evidence="2" id="KW-0547">Nucleotide-binding</keyword>
<dbReference type="PROSITE" id="PS00211">
    <property type="entry name" value="ABC_TRANSPORTER_1"/>
    <property type="match status" value="1"/>
</dbReference>
<dbReference type="FunFam" id="3.40.50.300:FF:000016">
    <property type="entry name" value="Oligopeptide ABC transporter ATP-binding component"/>
    <property type="match status" value="1"/>
</dbReference>
<organism evidence="5 6">
    <name type="scientific">Candidatus Marsarchaeota G2 archaeon OSP_D</name>
    <dbReference type="NCBI Taxonomy" id="1978157"/>
    <lineage>
        <taxon>Archaea</taxon>
        <taxon>Candidatus Marsarchaeota</taxon>
        <taxon>Candidatus Marsarchaeota group 2</taxon>
    </lineage>
</organism>
<dbReference type="SMART" id="SM00382">
    <property type="entry name" value="AAA"/>
    <property type="match status" value="1"/>
</dbReference>
<dbReference type="PANTHER" id="PTHR43067:SF3">
    <property type="entry name" value="MALTOSE ABC TRANSPORTER, ATP-BINDING PROTEIN"/>
    <property type="match status" value="1"/>
</dbReference>
<dbReference type="AlphaFoldDB" id="A0A2R6AVF5"/>
<dbReference type="NCBIfam" id="TIGR01727">
    <property type="entry name" value="oligo_HPY"/>
    <property type="match status" value="1"/>
</dbReference>
<feature type="domain" description="ABC transporter" evidence="4">
    <location>
        <begin position="4"/>
        <end position="253"/>
    </location>
</feature>
<dbReference type="GO" id="GO:0015833">
    <property type="term" value="P:peptide transport"/>
    <property type="evidence" value="ECO:0007669"/>
    <property type="project" value="InterPro"/>
</dbReference>
<reference evidence="5 6" key="1">
    <citation type="submission" date="2017-04" db="EMBL/GenBank/DDBJ databases">
        <title>Novel microbial lineages endemic to geothermal iron-oxide mats fill important gaps in the evolutionary history of Archaea.</title>
        <authorList>
            <person name="Jay Z.J."/>
            <person name="Beam J.P."/>
            <person name="Dlakic M."/>
            <person name="Rusch D.B."/>
            <person name="Kozubal M.A."/>
            <person name="Inskeep W.P."/>
        </authorList>
    </citation>
    <scope>NUCLEOTIDE SEQUENCE [LARGE SCALE GENOMIC DNA]</scope>
    <source>
        <strain evidence="5">OSP_D</strain>
    </source>
</reference>